<name>A0A7V5J027_UNCKA</name>
<feature type="transmembrane region" description="Helical" evidence="2">
    <location>
        <begin position="9"/>
        <end position="28"/>
    </location>
</feature>
<evidence type="ECO:0000256" key="2">
    <source>
        <dbReference type="SAM" id="Phobius"/>
    </source>
</evidence>
<dbReference type="Proteomes" id="UP000886106">
    <property type="component" value="Unassembled WGS sequence"/>
</dbReference>
<protein>
    <recommendedName>
        <fullName evidence="4">Cell division protein FtsL</fullName>
    </recommendedName>
</protein>
<organism evidence="3">
    <name type="scientific">candidate division WWE3 bacterium</name>
    <dbReference type="NCBI Taxonomy" id="2053526"/>
    <lineage>
        <taxon>Bacteria</taxon>
        <taxon>Katanobacteria</taxon>
    </lineage>
</organism>
<gene>
    <name evidence="3" type="ORF">ENJ78_00555</name>
</gene>
<keyword evidence="2" id="KW-0472">Membrane</keyword>
<proteinExistence type="predicted"/>
<dbReference type="EMBL" id="DRNS01000041">
    <property type="protein sequence ID" value="HHH14182.1"/>
    <property type="molecule type" value="Genomic_DNA"/>
</dbReference>
<keyword evidence="2" id="KW-1133">Transmembrane helix</keyword>
<evidence type="ECO:0008006" key="4">
    <source>
        <dbReference type="Google" id="ProtNLM"/>
    </source>
</evidence>
<reference evidence="3" key="1">
    <citation type="journal article" date="2020" name="mSystems">
        <title>Genome- and Community-Level Interaction Insights into Carbon Utilization and Element Cycling Functions of Hydrothermarchaeota in Hydrothermal Sediment.</title>
        <authorList>
            <person name="Zhou Z."/>
            <person name="Liu Y."/>
            <person name="Xu W."/>
            <person name="Pan J."/>
            <person name="Luo Z.H."/>
            <person name="Li M."/>
        </authorList>
    </citation>
    <scope>NUCLEOTIDE SEQUENCE [LARGE SCALE GENOMIC DNA]</scope>
    <source>
        <strain evidence="3">HyVt-517</strain>
    </source>
</reference>
<evidence type="ECO:0000256" key="1">
    <source>
        <dbReference type="SAM" id="Coils"/>
    </source>
</evidence>
<comment type="caution">
    <text evidence="3">The sequence shown here is derived from an EMBL/GenBank/DDBJ whole genome shotgun (WGS) entry which is preliminary data.</text>
</comment>
<feature type="coiled-coil region" evidence="1">
    <location>
        <begin position="40"/>
        <end position="67"/>
    </location>
</feature>
<evidence type="ECO:0000313" key="3">
    <source>
        <dbReference type="EMBL" id="HHH14182.1"/>
    </source>
</evidence>
<accession>A0A7V5J027</accession>
<sequence length="98" mass="10966">MNLTKKTKILIYLLIALPAIVSVVYNIYIANTLVITGIKLYKLEGKIKELELSNKQLTLEIARYSDYGVVLSRAKDLGMKANSVSFVKLPDYTLASKN</sequence>
<keyword evidence="1" id="KW-0175">Coiled coil</keyword>
<dbReference type="AlphaFoldDB" id="A0A7V5J027"/>
<keyword evidence="2" id="KW-0812">Transmembrane</keyword>